<evidence type="ECO:0000256" key="1">
    <source>
        <dbReference type="SAM" id="MobiDB-lite"/>
    </source>
</evidence>
<dbReference type="InterPro" id="IPR005182">
    <property type="entry name" value="YdbS-like_PH"/>
</dbReference>
<dbReference type="STRING" id="1227496.C489_05338"/>
<dbReference type="AlphaFoldDB" id="L9Y6S2"/>
<dbReference type="Proteomes" id="UP000011632">
    <property type="component" value="Unassembled WGS sequence"/>
</dbReference>
<dbReference type="PIRSF" id="PIRSF026631">
    <property type="entry name" value="UCP026631"/>
    <property type="match status" value="1"/>
</dbReference>
<feature type="domain" description="YdbS-like PH" evidence="3">
    <location>
        <begin position="311"/>
        <end position="390"/>
    </location>
</feature>
<feature type="region of interest" description="Disordered" evidence="1">
    <location>
        <begin position="147"/>
        <end position="211"/>
    </location>
</feature>
<evidence type="ECO:0000259" key="3">
    <source>
        <dbReference type="Pfam" id="PF03703"/>
    </source>
</evidence>
<reference evidence="4 5" key="1">
    <citation type="journal article" date="2014" name="PLoS Genet.">
        <title>Phylogenetically driven sequencing of extremely halophilic archaea reveals strategies for static and dynamic osmo-response.</title>
        <authorList>
            <person name="Becker E.A."/>
            <person name="Seitzer P.M."/>
            <person name="Tritt A."/>
            <person name="Larsen D."/>
            <person name="Krusor M."/>
            <person name="Yao A.I."/>
            <person name="Wu D."/>
            <person name="Madern D."/>
            <person name="Eisen J.A."/>
            <person name="Darling A.E."/>
            <person name="Facciotti M.T."/>
        </authorList>
    </citation>
    <scope>NUCLEOTIDE SEQUENCE [LARGE SCALE GENOMIC DNA]</scope>
    <source>
        <strain evidence="4 5">JCM 10478</strain>
    </source>
</reference>
<feature type="transmembrane region" description="Helical" evidence="2">
    <location>
        <begin position="21"/>
        <end position="39"/>
    </location>
</feature>
<feature type="transmembrane region" description="Helical" evidence="2">
    <location>
        <begin position="410"/>
        <end position="431"/>
    </location>
</feature>
<comment type="caution">
    <text evidence="4">The sequence shown here is derived from an EMBL/GenBank/DDBJ whole genome shotgun (WGS) entry which is preliminary data.</text>
</comment>
<evidence type="ECO:0000313" key="4">
    <source>
        <dbReference type="EMBL" id="ELY69351.1"/>
    </source>
</evidence>
<dbReference type="PANTHER" id="PTHR34473">
    <property type="entry name" value="UPF0699 TRANSMEMBRANE PROTEIN YDBS"/>
    <property type="match status" value="1"/>
</dbReference>
<proteinExistence type="predicted"/>
<keyword evidence="2" id="KW-1133">Transmembrane helix</keyword>
<keyword evidence="2" id="KW-0472">Membrane</keyword>
<evidence type="ECO:0000256" key="2">
    <source>
        <dbReference type="SAM" id="Phobius"/>
    </source>
</evidence>
<gene>
    <name evidence="4" type="ORF">C489_05338</name>
</gene>
<feature type="domain" description="YdbS-like PH" evidence="3">
    <location>
        <begin position="66"/>
        <end position="143"/>
    </location>
</feature>
<feature type="domain" description="YdbS-like PH" evidence="3">
    <location>
        <begin position="457"/>
        <end position="535"/>
    </location>
</feature>
<feature type="compositionally biased region" description="Basic residues" evidence="1">
    <location>
        <begin position="147"/>
        <end position="156"/>
    </location>
</feature>
<feature type="transmembrane region" description="Helical" evidence="2">
    <location>
        <begin position="277"/>
        <end position="298"/>
    </location>
</feature>
<keyword evidence="2" id="KW-0812">Transmembrane</keyword>
<feature type="transmembrane region" description="Helical" evidence="2">
    <location>
        <begin position="437"/>
        <end position="456"/>
    </location>
</feature>
<dbReference type="PATRIC" id="fig|1227496.3.peg.1078"/>
<accession>L9Y6S2</accession>
<dbReference type="PANTHER" id="PTHR34473:SF3">
    <property type="entry name" value="TRANSMEMBRANE PROTEIN-RELATED"/>
    <property type="match status" value="1"/>
</dbReference>
<dbReference type="EMBL" id="AOID01000016">
    <property type="protein sequence ID" value="ELY69351.1"/>
    <property type="molecule type" value="Genomic_DNA"/>
</dbReference>
<feature type="transmembrane region" description="Helical" evidence="2">
    <location>
        <begin position="228"/>
        <end position="251"/>
    </location>
</feature>
<organism evidence="4 5">
    <name type="scientific">Natrinema versiforme JCM 10478</name>
    <dbReference type="NCBI Taxonomy" id="1227496"/>
    <lineage>
        <taxon>Archaea</taxon>
        <taxon>Methanobacteriati</taxon>
        <taxon>Methanobacteriota</taxon>
        <taxon>Stenosarchaea group</taxon>
        <taxon>Halobacteria</taxon>
        <taxon>Halobacteriales</taxon>
        <taxon>Natrialbaceae</taxon>
        <taxon>Natrinema</taxon>
    </lineage>
</organism>
<name>L9Y6S2_9EURY</name>
<dbReference type="InterPro" id="IPR014529">
    <property type="entry name" value="UCP026631"/>
</dbReference>
<keyword evidence="5" id="KW-1185">Reference proteome</keyword>
<sequence length="560" mass="61427">MPSEMNRLHSFSAVAMALQRGVTGLSMPFFFVMILSSLFDFVDVGWTFVLAPIGFVAGVGYGLAYYYRFTYAITDDTFDVTSGVFSQRSREIPYGRIQNVDVARGVLQRVLGLAVVSIETAGGGETEATLRFVSEAEANRLQRDIRRRTAAVKQRRREADSAEAGAGTATDTGTDSDPSPGSSPARADDTTAAASEPGQTPSADRTREETQYADSRRKQLFALEPRELLLYSLSSFRPAAGAGLLFLFAVASDPILDYLIAVAQPFGGPAALESGSVGSYGILTLVSMINAIAVTYVLNAGYTFIAYYDFQLGRADEDFVYERGLFQRYSGSVPADKIQAVTITDNPLQRLLGYAGLWVETAGYGPESSGGSQSAVPLADTSRIRRFAENLTGVEPPQFRRPPTLARRRYLVRYAIVAAVIVAIAFGLAQVSALERWYVAAIVFAAVPPAAHLKYVHLGYFVGEDHLVIRTGFWKRRTTVIPYYRIQTVSTRRSIFQRRLGLASVAVDTASSRTFSWGTPTIYDIDLEDARRVHDRSRENLQVALRDRARDDLGLSVDFT</sequence>
<protein>
    <recommendedName>
        <fullName evidence="3">YdbS-like PH domain-containing protein</fullName>
    </recommendedName>
</protein>
<feature type="compositionally biased region" description="Low complexity" evidence="1">
    <location>
        <begin position="162"/>
        <end position="185"/>
    </location>
</feature>
<dbReference type="Pfam" id="PF03703">
    <property type="entry name" value="bPH_2"/>
    <property type="match status" value="3"/>
</dbReference>
<feature type="transmembrane region" description="Helical" evidence="2">
    <location>
        <begin position="45"/>
        <end position="67"/>
    </location>
</feature>
<evidence type="ECO:0000313" key="5">
    <source>
        <dbReference type="Proteomes" id="UP000011632"/>
    </source>
</evidence>